<evidence type="ECO:0000256" key="1">
    <source>
        <dbReference type="ARBA" id="ARBA00004651"/>
    </source>
</evidence>
<feature type="transmembrane region" description="Helical" evidence="8">
    <location>
        <begin position="113"/>
        <end position="134"/>
    </location>
</feature>
<dbReference type="InterPro" id="IPR020846">
    <property type="entry name" value="MFS_dom"/>
</dbReference>
<feature type="domain" description="Major facilitator superfamily (MFS) profile" evidence="9">
    <location>
        <begin position="21"/>
        <end position="406"/>
    </location>
</feature>
<evidence type="ECO:0000256" key="4">
    <source>
        <dbReference type="ARBA" id="ARBA00022475"/>
    </source>
</evidence>
<evidence type="ECO:0000256" key="7">
    <source>
        <dbReference type="ARBA" id="ARBA00023136"/>
    </source>
</evidence>
<feature type="transmembrane region" description="Helical" evidence="8">
    <location>
        <begin position="146"/>
        <end position="168"/>
    </location>
</feature>
<feature type="transmembrane region" description="Helical" evidence="8">
    <location>
        <begin position="291"/>
        <end position="313"/>
    </location>
</feature>
<dbReference type="NCBIfam" id="TIGR00710">
    <property type="entry name" value="efflux_Bcr_CflA"/>
    <property type="match status" value="1"/>
</dbReference>
<protein>
    <recommendedName>
        <fullName evidence="8">Bcr/CflA family efflux transporter</fullName>
    </recommendedName>
</protein>
<evidence type="ECO:0000313" key="11">
    <source>
        <dbReference type="Proteomes" id="UP001165413"/>
    </source>
</evidence>
<name>A0AA41WYV5_9ALTE</name>
<dbReference type="CDD" id="cd17320">
    <property type="entry name" value="MFS_MdfA_MDR_like"/>
    <property type="match status" value="1"/>
</dbReference>
<keyword evidence="7 8" id="KW-0472">Membrane</keyword>
<gene>
    <name evidence="10" type="ORF">NLF92_08735</name>
</gene>
<keyword evidence="6 8" id="KW-1133">Transmembrane helix</keyword>
<feature type="transmembrane region" description="Helical" evidence="8">
    <location>
        <begin position="226"/>
        <end position="245"/>
    </location>
</feature>
<comment type="caution">
    <text evidence="10">The sequence shown here is derived from an EMBL/GenBank/DDBJ whole genome shotgun (WGS) entry which is preliminary data.</text>
</comment>
<evidence type="ECO:0000313" key="10">
    <source>
        <dbReference type="EMBL" id="MCP3429027.1"/>
    </source>
</evidence>
<feature type="transmembrane region" description="Helical" evidence="8">
    <location>
        <begin position="174"/>
        <end position="194"/>
    </location>
</feature>
<dbReference type="InterPro" id="IPR011701">
    <property type="entry name" value="MFS"/>
</dbReference>
<dbReference type="PROSITE" id="PS50850">
    <property type="entry name" value="MFS"/>
    <property type="match status" value="1"/>
</dbReference>
<dbReference type="InterPro" id="IPR036259">
    <property type="entry name" value="MFS_trans_sf"/>
</dbReference>
<dbReference type="PANTHER" id="PTHR23502:SF132">
    <property type="entry name" value="POLYAMINE TRANSPORTER 2-RELATED"/>
    <property type="match status" value="1"/>
</dbReference>
<dbReference type="AlphaFoldDB" id="A0AA41WYV5"/>
<keyword evidence="4" id="KW-1003">Cell membrane</keyword>
<feature type="transmembrane region" description="Helical" evidence="8">
    <location>
        <begin position="60"/>
        <end position="80"/>
    </location>
</feature>
<dbReference type="GO" id="GO:0042910">
    <property type="term" value="F:xenobiotic transmembrane transporter activity"/>
    <property type="evidence" value="ECO:0007669"/>
    <property type="project" value="InterPro"/>
</dbReference>
<comment type="similarity">
    <text evidence="2 8">Belongs to the major facilitator superfamily. Bcr/CmlA family.</text>
</comment>
<sequence>MSQINDDTTTHAKATLSQLEFVALMALLTSLVALSIDAMLPALTAMGNDLASTGAQQNHLVVSLFFIGMAFGQMFFGPFADARGRRATILVGMLIFVFGTFICMAAEDMTTMLVGRFVQAFGVSGPRIAAMAMIRDIYVGASMAKIMSFIMIIFILVPMAAPVIGQWIMLMSSWWYIFVFFLLITVLTAIWFFARQPETLHRSVRRPFALSEFVDAARFILTHRQVLPYIIAMGCIFGAFLAYLSASQTIFQNLYSTGEWFPYIFALLAFAIGCASMLNARLVEQMGMLRLCYLALFGHILTSLVLCIVVWFFGGLPTLTIWIGLLFVDFFFVGILFGNMNALAMQPLGQIAGVGAAFIGSLSSVVAVPLALFIDTFLADSLQPITLGFLILGLCSYGLFRVAEIR</sequence>
<dbReference type="RefSeq" id="WP_254100913.1">
    <property type="nucleotide sequence ID" value="NZ_JANATA010000014.1"/>
</dbReference>
<feature type="transmembrane region" description="Helical" evidence="8">
    <location>
        <begin position="319"/>
        <end position="339"/>
    </location>
</feature>
<keyword evidence="3 8" id="KW-0813">Transport</keyword>
<keyword evidence="5 8" id="KW-0812">Transmembrane</keyword>
<feature type="transmembrane region" description="Helical" evidence="8">
    <location>
        <begin position="351"/>
        <end position="373"/>
    </location>
</feature>
<feature type="transmembrane region" description="Helical" evidence="8">
    <location>
        <begin position="260"/>
        <end position="279"/>
    </location>
</feature>
<proteinExistence type="inferred from homology"/>
<dbReference type="Proteomes" id="UP001165413">
    <property type="component" value="Unassembled WGS sequence"/>
</dbReference>
<keyword evidence="8" id="KW-0997">Cell inner membrane</keyword>
<organism evidence="10 11">
    <name type="scientific">Opacimonas viscosa</name>
    <dbReference type="NCBI Taxonomy" id="2961944"/>
    <lineage>
        <taxon>Bacteria</taxon>
        <taxon>Pseudomonadati</taxon>
        <taxon>Pseudomonadota</taxon>
        <taxon>Gammaproteobacteria</taxon>
        <taxon>Alteromonadales</taxon>
        <taxon>Alteromonadaceae</taxon>
        <taxon>Opacimonas</taxon>
    </lineage>
</organism>
<dbReference type="GO" id="GO:1990961">
    <property type="term" value="P:xenobiotic detoxification by transmembrane export across the plasma membrane"/>
    <property type="evidence" value="ECO:0007669"/>
    <property type="project" value="InterPro"/>
</dbReference>
<dbReference type="EMBL" id="JANATA010000014">
    <property type="protein sequence ID" value="MCP3429027.1"/>
    <property type="molecule type" value="Genomic_DNA"/>
</dbReference>
<evidence type="ECO:0000256" key="3">
    <source>
        <dbReference type="ARBA" id="ARBA00022448"/>
    </source>
</evidence>
<dbReference type="SUPFAM" id="SSF103473">
    <property type="entry name" value="MFS general substrate transporter"/>
    <property type="match status" value="1"/>
</dbReference>
<dbReference type="Gene3D" id="1.20.1720.10">
    <property type="entry name" value="Multidrug resistance protein D"/>
    <property type="match status" value="1"/>
</dbReference>
<feature type="transmembrane region" description="Helical" evidence="8">
    <location>
        <begin position="385"/>
        <end position="403"/>
    </location>
</feature>
<evidence type="ECO:0000256" key="6">
    <source>
        <dbReference type="ARBA" id="ARBA00022989"/>
    </source>
</evidence>
<comment type="subcellular location">
    <subcellularLocation>
        <location evidence="8">Cell inner membrane</location>
        <topology evidence="8">Multi-pass membrane protein</topology>
    </subcellularLocation>
    <subcellularLocation>
        <location evidence="1">Cell membrane</location>
        <topology evidence="1">Multi-pass membrane protein</topology>
    </subcellularLocation>
</comment>
<reference evidence="10" key="1">
    <citation type="submission" date="2022-07" db="EMBL/GenBank/DDBJ databases">
        <title>Characterization of the Novel Bacterium Alteromonas immobilis LMIT006 and Alteromonas gregis LMIT007.</title>
        <authorList>
            <person name="Lin X."/>
        </authorList>
    </citation>
    <scope>NUCLEOTIDE SEQUENCE</scope>
    <source>
        <strain evidence="10">LMIT007</strain>
    </source>
</reference>
<dbReference type="PANTHER" id="PTHR23502">
    <property type="entry name" value="MAJOR FACILITATOR SUPERFAMILY"/>
    <property type="match status" value="1"/>
</dbReference>
<dbReference type="GO" id="GO:0005886">
    <property type="term" value="C:plasma membrane"/>
    <property type="evidence" value="ECO:0007669"/>
    <property type="project" value="UniProtKB-SubCell"/>
</dbReference>
<feature type="transmembrane region" description="Helical" evidence="8">
    <location>
        <begin position="21"/>
        <end position="40"/>
    </location>
</feature>
<feature type="transmembrane region" description="Helical" evidence="8">
    <location>
        <begin position="87"/>
        <end position="107"/>
    </location>
</feature>
<dbReference type="Pfam" id="PF07690">
    <property type="entry name" value="MFS_1"/>
    <property type="match status" value="1"/>
</dbReference>
<evidence type="ECO:0000256" key="5">
    <source>
        <dbReference type="ARBA" id="ARBA00022692"/>
    </source>
</evidence>
<dbReference type="InterPro" id="IPR004812">
    <property type="entry name" value="Efflux_drug-R_Bcr/CmlA"/>
</dbReference>
<accession>A0AA41WYV5</accession>
<evidence type="ECO:0000256" key="8">
    <source>
        <dbReference type="RuleBase" id="RU365088"/>
    </source>
</evidence>
<keyword evidence="11" id="KW-1185">Reference proteome</keyword>
<evidence type="ECO:0000259" key="9">
    <source>
        <dbReference type="PROSITE" id="PS50850"/>
    </source>
</evidence>
<evidence type="ECO:0000256" key="2">
    <source>
        <dbReference type="ARBA" id="ARBA00006236"/>
    </source>
</evidence>